<feature type="compositionally biased region" description="Basic and acidic residues" evidence="1">
    <location>
        <begin position="55"/>
        <end position="77"/>
    </location>
</feature>
<evidence type="ECO:0000256" key="1">
    <source>
        <dbReference type="SAM" id="MobiDB-lite"/>
    </source>
</evidence>
<organism evidence="3">
    <name type="scientific">Anopheles triannulatus</name>
    <dbReference type="NCBI Taxonomy" id="58253"/>
    <lineage>
        <taxon>Eukaryota</taxon>
        <taxon>Metazoa</taxon>
        <taxon>Ecdysozoa</taxon>
        <taxon>Arthropoda</taxon>
        <taxon>Hexapoda</taxon>
        <taxon>Insecta</taxon>
        <taxon>Pterygota</taxon>
        <taxon>Neoptera</taxon>
        <taxon>Endopterygota</taxon>
        <taxon>Diptera</taxon>
        <taxon>Nematocera</taxon>
        <taxon>Culicoidea</taxon>
        <taxon>Culicidae</taxon>
        <taxon>Anophelinae</taxon>
        <taxon>Anopheles</taxon>
    </lineage>
</organism>
<evidence type="ECO:0000313" key="3">
    <source>
        <dbReference type="EMBL" id="MBW48982.1"/>
    </source>
</evidence>
<dbReference type="AlphaFoldDB" id="A0A2M4B7K8"/>
<dbReference type="EMBL" id="GGFK01015661">
    <property type="protein sequence ID" value="MBW48982.1"/>
    <property type="molecule type" value="Transcribed_RNA"/>
</dbReference>
<reference evidence="3" key="1">
    <citation type="submission" date="2018-01" db="EMBL/GenBank/DDBJ databases">
        <title>An insight into the sialome of Amazonian anophelines.</title>
        <authorList>
            <person name="Ribeiro J.M."/>
            <person name="Scarpassa V."/>
            <person name="Calvo E."/>
        </authorList>
    </citation>
    <scope>NUCLEOTIDE SEQUENCE</scope>
    <source>
        <tissue evidence="3">Salivary glands</tissue>
    </source>
</reference>
<feature type="signal peptide" evidence="2">
    <location>
        <begin position="1"/>
        <end position="18"/>
    </location>
</feature>
<keyword evidence="2" id="KW-0732">Signal</keyword>
<feature type="region of interest" description="Disordered" evidence="1">
    <location>
        <begin position="45"/>
        <end position="77"/>
    </location>
</feature>
<protein>
    <submittedName>
        <fullName evidence="3">Putative secreted protein</fullName>
    </submittedName>
</protein>
<feature type="chain" id="PRO_5014954144" evidence="2">
    <location>
        <begin position="19"/>
        <end position="77"/>
    </location>
</feature>
<accession>A0A2M4B7K8</accession>
<sequence length="77" mass="8695">MAATFLLGLGLGLPTLGPRNPARNQLNTILFGCVLRRRGEIMISLHRQRQSSNGSRDDNRQRVSRDARDPHYPDRLA</sequence>
<proteinExistence type="predicted"/>
<evidence type="ECO:0000256" key="2">
    <source>
        <dbReference type="SAM" id="SignalP"/>
    </source>
</evidence>
<name>A0A2M4B7K8_9DIPT</name>